<evidence type="ECO:0000313" key="3">
    <source>
        <dbReference type="Proteomes" id="UP001162131"/>
    </source>
</evidence>
<dbReference type="Proteomes" id="UP001162131">
    <property type="component" value="Unassembled WGS sequence"/>
</dbReference>
<organism evidence="2 3">
    <name type="scientific">Blepharisma stoltei</name>
    <dbReference type="NCBI Taxonomy" id="1481888"/>
    <lineage>
        <taxon>Eukaryota</taxon>
        <taxon>Sar</taxon>
        <taxon>Alveolata</taxon>
        <taxon>Ciliophora</taxon>
        <taxon>Postciliodesmatophora</taxon>
        <taxon>Heterotrichea</taxon>
        <taxon>Heterotrichida</taxon>
        <taxon>Blepharismidae</taxon>
        <taxon>Blepharisma</taxon>
    </lineage>
</organism>
<dbReference type="EMBL" id="CAJZBQ010000013">
    <property type="protein sequence ID" value="CAG9314969.1"/>
    <property type="molecule type" value="Genomic_DNA"/>
</dbReference>
<accession>A0AAU9IS33</accession>
<evidence type="ECO:0000256" key="1">
    <source>
        <dbReference type="SAM" id="MobiDB-lite"/>
    </source>
</evidence>
<feature type="region of interest" description="Disordered" evidence="1">
    <location>
        <begin position="41"/>
        <end position="80"/>
    </location>
</feature>
<reference evidence="2" key="1">
    <citation type="submission" date="2021-09" db="EMBL/GenBank/DDBJ databases">
        <authorList>
            <consortium name="AG Swart"/>
            <person name="Singh M."/>
            <person name="Singh A."/>
            <person name="Seah K."/>
            <person name="Emmerich C."/>
        </authorList>
    </citation>
    <scope>NUCLEOTIDE SEQUENCE</scope>
    <source>
        <strain evidence="2">ATCC30299</strain>
    </source>
</reference>
<dbReference type="AlphaFoldDB" id="A0AAU9IS33"/>
<keyword evidence="3" id="KW-1185">Reference proteome</keyword>
<gene>
    <name evidence="2" type="ORF">BSTOLATCC_MIC12747</name>
</gene>
<protein>
    <submittedName>
        <fullName evidence="2">Uncharacterized protein</fullName>
    </submittedName>
</protein>
<name>A0AAU9IS33_9CILI</name>
<proteinExistence type="predicted"/>
<comment type="caution">
    <text evidence="2">The sequence shown here is derived from an EMBL/GenBank/DDBJ whole genome shotgun (WGS) entry which is preliminary data.</text>
</comment>
<evidence type="ECO:0000313" key="2">
    <source>
        <dbReference type="EMBL" id="CAG9314969.1"/>
    </source>
</evidence>
<sequence>MESKRHQTSISLLGLESKTFFPPPARIKSKKSQSLSNFRSFFKSKKDHPSNENFPSSELFPKTGSEISKKSNLDNHTSNPSSEIIIECTHEYTRIFNNKLSEMMDYHKETILKLINDDPLDGNQDF</sequence>